<comment type="caution">
    <text evidence="3">The sequence shown here is derived from an EMBL/GenBank/DDBJ whole genome shotgun (WGS) entry which is preliminary data.</text>
</comment>
<protein>
    <recommendedName>
        <fullName evidence="5">Ribbon-helix-helix protein, copG family</fullName>
    </recommendedName>
</protein>
<evidence type="ECO:0000256" key="1">
    <source>
        <dbReference type="SAM" id="Coils"/>
    </source>
</evidence>
<dbReference type="InterPro" id="IPR010985">
    <property type="entry name" value="Ribbon_hlx_hlx"/>
</dbReference>
<keyword evidence="1" id="KW-0175">Coiled coil</keyword>
<sequence>MVSQGDKQQVAVRIPLRQKAELEAEAAERGVSRSEYIRSILDDRHRVAALEDRVAVRNDRIDELERQLAERSQIEEKIEDLPDKIRDGQTYQERRQRMLDQASVTERLKWKVTGVPVDRDGD</sequence>
<feature type="coiled-coil region" evidence="1">
    <location>
        <begin position="47"/>
        <end position="81"/>
    </location>
</feature>
<evidence type="ECO:0008006" key="5">
    <source>
        <dbReference type="Google" id="ProtNLM"/>
    </source>
</evidence>
<dbReference type="RefSeq" id="WP_338009529.1">
    <property type="nucleotide sequence ID" value="NZ_JAOPKB010000036.1"/>
</dbReference>
<proteinExistence type="predicted"/>
<dbReference type="EMBL" id="JAOPKB010000036">
    <property type="protein sequence ID" value="MCU4976022.1"/>
    <property type="molecule type" value="Genomic_DNA"/>
</dbReference>
<dbReference type="EMBL" id="JAOPKB010000036">
    <property type="protein sequence ID" value="MCU4976017.1"/>
    <property type="molecule type" value="Genomic_DNA"/>
</dbReference>
<dbReference type="Proteomes" id="UP001320972">
    <property type="component" value="Unassembled WGS sequence"/>
</dbReference>
<dbReference type="SUPFAM" id="SSF47598">
    <property type="entry name" value="Ribbon-helix-helix"/>
    <property type="match status" value="1"/>
</dbReference>
<evidence type="ECO:0000313" key="4">
    <source>
        <dbReference type="Proteomes" id="UP001320972"/>
    </source>
</evidence>
<evidence type="ECO:0000313" key="2">
    <source>
        <dbReference type="EMBL" id="MCU4976017.1"/>
    </source>
</evidence>
<organism evidence="3 4">
    <name type="scientific">Natronoglomus mannanivorans</name>
    <dbReference type="NCBI Taxonomy" id="2979990"/>
    <lineage>
        <taxon>Archaea</taxon>
        <taxon>Methanobacteriati</taxon>
        <taxon>Methanobacteriota</taxon>
        <taxon>Stenosarchaea group</taxon>
        <taxon>Halobacteria</taxon>
        <taxon>Halobacteriales</taxon>
        <taxon>Natrialbaceae</taxon>
        <taxon>Natronoglomus</taxon>
    </lineage>
</organism>
<evidence type="ECO:0000313" key="3">
    <source>
        <dbReference type="EMBL" id="MCU4976022.1"/>
    </source>
</evidence>
<keyword evidence="4" id="KW-1185">Reference proteome</keyword>
<accession>A0ABT2QM52</accession>
<gene>
    <name evidence="2" type="ORF">OB955_25430</name>
    <name evidence="3" type="ORF">OB955_25455</name>
</gene>
<name>A0ABT2QM52_9EURY</name>
<reference evidence="3 4" key="1">
    <citation type="submission" date="2022-09" db="EMBL/GenBank/DDBJ databases">
        <title>Enrichment on poylsaccharides allowed isolation of novel metabolic and taxonomic groups of Haloarchaea.</title>
        <authorList>
            <person name="Sorokin D.Y."/>
            <person name="Elcheninov A.G."/>
            <person name="Khizhniak T.V."/>
            <person name="Kolganova T.V."/>
            <person name="Kublanov I.V."/>
        </authorList>
    </citation>
    <scope>NUCLEOTIDE SEQUENCE [LARGE SCALE GENOMIC DNA]</scope>
    <source>
        <strain evidence="3 4">AArc-m2/3/4</strain>
    </source>
</reference>